<dbReference type="SUPFAM" id="SSF52540">
    <property type="entry name" value="P-loop containing nucleoside triphosphate hydrolases"/>
    <property type="match status" value="1"/>
</dbReference>
<dbReference type="InterPro" id="IPR005225">
    <property type="entry name" value="Small_GTP-bd"/>
</dbReference>
<dbReference type="WBParaSite" id="PgR022X_g057_t01">
    <property type="protein sequence ID" value="PgR022X_g057_t01"/>
    <property type="gene ID" value="PgR022X_g057"/>
</dbReference>
<dbReference type="FunFam" id="3.40.50.300:FF:000808">
    <property type="entry name" value="Small GTP-binding protein, putative"/>
    <property type="match status" value="1"/>
</dbReference>
<organism evidence="4 5">
    <name type="scientific">Parascaris univalens</name>
    <name type="common">Nematode worm</name>
    <dbReference type="NCBI Taxonomy" id="6257"/>
    <lineage>
        <taxon>Eukaryota</taxon>
        <taxon>Metazoa</taxon>
        <taxon>Ecdysozoa</taxon>
        <taxon>Nematoda</taxon>
        <taxon>Chromadorea</taxon>
        <taxon>Rhabditida</taxon>
        <taxon>Spirurina</taxon>
        <taxon>Ascaridomorpha</taxon>
        <taxon>Ascaridoidea</taxon>
        <taxon>Ascarididae</taxon>
        <taxon>Parascaris</taxon>
    </lineage>
</organism>
<evidence type="ECO:0000313" key="5">
    <source>
        <dbReference type="WBParaSite" id="PgR022X_g057_t01"/>
    </source>
</evidence>
<dbReference type="InterPro" id="IPR027417">
    <property type="entry name" value="P-loop_NTPase"/>
</dbReference>
<dbReference type="InterPro" id="IPR001806">
    <property type="entry name" value="Small_GTPase"/>
</dbReference>
<dbReference type="PROSITE" id="PS51419">
    <property type="entry name" value="RAB"/>
    <property type="match status" value="1"/>
</dbReference>
<dbReference type="PRINTS" id="PR00449">
    <property type="entry name" value="RASTRNSFRMNG"/>
</dbReference>
<dbReference type="GO" id="GO:0005525">
    <property type="term" value="F:GTP binding"/>
    <property type="evidence" value="ECO:0007669"/>
    <property type="project" value="InterPro"/>
</dbReference>
<name>A0A915B0D1_PARUN</name>
<dbReference type="Proteomes" id="UP000887569">
    <property type="component" value="Unplaced"/>
</dbReference>
<dbReference type="SMART" id="SM00174">
    <property type="entry name" value="RHO"/>
    <property type="match status" value="1"/>
</dbReference>
<accession>A0A915B0D1</accession>
<feature type="region of interest" description="Disordered" evidence="3">
    <location>
        <begin position="194"/>
        <end position="214"/>
    </location>
</feature>
<evidence type="ECO:0000313" key="4">
    <source>
        <dbReference type="Proteomes" id="UP000887569"/>
    </source>
</evidence>
<dbReference type="SMART" id="SM00173">
    <property type="entry name" value="RAS"/>
    <property type="match status" value="1"/>
</dbReference>
<dbReference type="Pfam" id="PF00071">
    <property type="entry name" value="Ras"/>
    <property type="match status" value="1"/>
</dbReference>
<protein>
    <submittedName>
        <fullName evidence="5">Uncharacterized protein</fullName>
    </submittedName>
</protein>
<dbReference type="PANTHER" id="PTHR47978">
    <property type="match status" value="1"/>
</dbReference>
<dbReference type="GO" id="GO:0003924">
    <property type="term" value="F:GTPase activity"/>
    <property type="evidence" value="ECO:0007669"/>
    <property type="project" value="InterPro"/>
</dbReference>
<reference evidence="5" key="1">
    <citation type="submission" date="2022-11" db="UniProtKB">
        <authorList>
            <consortium name="WormBaseParasite"/>
        </authorList>
    </citation>
    <scope>IDENTIFICATION</scope>
</reference>
<evidence type="ECO:0000256" key="2">
    <source>
        <dbReference type="ARBA" id="ARBA00022741"/>
    </source>
</evidence>
<dbReference type="NCBIfam" id="TIGR00231">
    <property type="entry name" value="small_GTP"/>
    <property type="match status" value="1"/>
</dbReference>
<evidence type="ECO:0000256" key="3">
    <source>
        <dbReference type="SAM" id="MobiDB-lite"/>
    </source>
</evidence>
<dbReference type="PROSITE" id="PS51421">
    <property type="entry name" value="RAS"/>
    <property type="match status" value="1"/>
</dbReference>
<keyword evidence="4" id="KW-1185">Reference proteome</keyword>
<dbReference type="CDD" id="cd00154">
    <property type="entry name" value="Rab"/>
    <property type="match status" value="1"/>
</dbReference>
<proteinExistence type="inferred from homology"/>
<sequence>SAACCIMRSTRMESIRSAPLKVKVVIVGSTGVGKTSIVMRLDGQGFSSKVSSTLGASFIVSSFLVSGRRIELQIWDTAGQERYMSMVPMYVRNAVAALVVYDVSMKQTFNDLNKWITELERGSTSPLLLMIVGNKNDLKSARAVSFAEGEAFALQKGALFFETSALSGANIQRAMYALAQRLVELESTSLPSYPLIDEQTMPNREHRSNKCCST</sequence>
<dbReference type="SMART" id="SM00176">
    <property type="entry name" value="RAN"/>
    <property type="match status" value="1"/>
</dbReference>
<comment type="similarity">
    <text evidence="1">Belongs to the small GTPase superfamily. Rab family.</text>
</comment>
<evidence type="ECO:0000256" key="1">
    <source>
        <dbReference type="ARBA" id="ARBA00006270"/>
    </source>
</evidence>
<dbReference type="Gene3D" id="3.40.50.300">
    <property type="entry name" value="P-loop containing nucleotide triphosphate hydrolases"/>
    <property type="match status" value="1"/>
</dbReference>
<dbReference type="SMART" id="SM00175">
    <property type="entry name" value="RAB"/>
    <property type="match status" value="1"/>
</dbReference>
<dbReference type="AlphaFoldDB" id="A0A915B0D1"/>
<keyword evidence="2" id="KW-0547">Nucleotide-binding</keyword>